<dbReference type="RefSeq" id="WP_066583039.1">
    <property type="nucleotide sequence ID" value="NZ_CABKVS010000001.1"/>
</dbReference>
<keyword evidence="1" id="KW-0677">Repeat</keyword>
<dbReference type="InterPro" id="IPR046342">
    <property type="entry name" value="CBS_dom_sf"/>
</dbReference>
<dbReference type="Pfam" id="PF00571">
    <property type="entry name" value="CBS"/>
    <property type="match status" value="2"/>
</dbReference>
<keyword evidence="2" id="KW-0129">CBS domain</keyword>
<protein>
    <submittedName>
        <fullName evidence="6">Inosine-5'-monophosphate dehydrogenase</fullName>
        <ecNumber evidence="6">1.1.1.205</ecNumber>
    </submittedName>
</protein>
<feature type="domain" description="CBS" evidence="5">
    <location>
        <begin position="197"/>
        <end position="253"/>
    </location>
</feature>
<feature type="region of interest" description="Disordered" evidence="3">
    <location>
        <begin position="87"/>
        <end position="117"/>
    </location>
</feature>
<accession>A0A2Z3YRX0</accession>
<dbReference type="SUPFAM" id="SSF51206">
    <property type="entry name" value="cAMP-binding domain-like"/>
    <property type="match status" value="1"/>
</dbReference>
<dbReference type="InterPro" id="IPR000644">
    <property type="entry name" value="CBS_dom"/>
</dbReference>
<proteinExistence type="predicted"/>
<dbReference type="CDD" id="cd04587">
    <property type="entry name" value="CBS_pair_CAP-ED_NT_Pol-beta-like_DUF294_assoc"/>
    <property type="match status" value="1"/>
</dbReference>
<dbReference type="GO" id="GO:0003938">
    <property type="term" value="F:IMP dehydrogenase activity"/>
    <property type="evidence" value="ECO:0007669"/>
    <property type="project" value="UniProtKB-EC"/>
</dbReference>
<dbReference type="CDD" id="cd00038">
    <property type="entry name" value="CAP_ED"/>
    <property type="match status" value="1"/>
</dbReference>
<dbReference type="PROSITE" id="PS51371">
    <property type="entry name" value="CBS"/>
    <property type="match status" value="2"/>
</dbReference>
<dbReference type="Pfam" id="PF03445">
    <property type="entry name" value="DUF294"/>
    <property type="match status" value="1"/>
</dbReference>
<dbReference type="GO" id="GO:0008773">
    <property type="term" value="F:[protein-PII] uridylyltransferase activity"/>
    <property type="evidence" value="ECO:0007669"/>
    <property type="project" value="InterPro"/>
</dbReference>
<dbReference type="SMART" id="SM00100">
    <property type="entry name" value="cNMP"/>
    <property type="match status" value="1"/>
</dbReference>
<evidence type="ECO:0000259" key="4">
    <source>
        <dbReference type="PROSITE" id="PS50042"/>
    </source>
</evidence>
<dbReference type="SUPFAM" id="SSF54631">
    <property type="entry name" value="CBS-domain pair"/>
    <property type="match status" value="1"/>
</dbReference>
<dbReference type="EMBL" id="CP024988">
    <property type="protein sequence ID" value="AWT25900.1"/>
    <property type="molecule type" value="Genomic_DNA"/>
</dbReference>
<dbReference type="EC" id="1.1.1.205" evidence="6"/>
<evidence type="ECO:0000313" key="7">
    <source>
        <dbReference type="Proteomes" id="UP000247696"/>
    </source>
</evidence>
<dbReference type="PANTHER" id="PTHR48108">
    <property type="entry name" value="CBS DOMAIN-CONTAINING PROTEIN CBSX2, CHLOROPLASTIC"/>
    <property type="match status" value="1"/>
</dbReference>
<dbReference type="InterPro" id="IPR018490">
    <property type="entry name" value="cNMP-bd_dom_sf"/>
</dbReference>
<dbReference type="Pfam" id="PF00027">
    <property type="entry name" value="cNMP_binding"/>
    <property type="match status" value="1"/>
</dbReference>
<dbReference type="Pfam" id="PF10335">
    <property type="entry name" value="DUF294_C"/>
    <property type="match status" value="1"/>
</dbReference>
<evidence type="ECO:0000313" key="6">
    <source>
        <dbReference type="EMBL" id="AWT25900.1"/>
    </source>
</evidence>
<evidence type="ECO:0000256" key="1">
    <source>
        <dbReference type="ARBA" id="ARBA00022737"/>
    </source>
</evidence>
<name>A0A2Z3YRX0_9CORY</name>
<sequence>MSVELDEVRRFLAGQEPFTHLPDAELRSLPSSMTMTYVRRGQTVITSGEDNDHLYIVRSGAVDVMDDSGVLLDRRGTGDSFGYSTMLPGRGEHGGNSAGSAGSAGSGPGTAVDDHGPSRYTMVAVEDSLLLVLPGEALVDLVGRHPDIARYYSGLSVRIRADSERLRSSSGADMLRRTVADLGTGSGAGTGAGARDGGRALVTVDSGVTVAVAAQTMARHGVSCLPVVVGDRLVGILTDRDLRNRVLAEGRDAATPVSEVMTPGPVTVEPHTTVFEAMLRMSDLDIHHLPVTDPEAGGAPVGMLAASDVMRTLRSDPIYLAADLSKATTAAQMRRIVKDAAQMAAGFIERGASPDEVSGLLTVGLDSLARRLLVLAEEELGPPPVAYGFAVVGSQGRRAAGFASDQDNCLVLSDDYDPDAHGDYFRSLSDRVCDGLAEAGQVRCPGDMMASNPAWRMTAGDWARTFHTWTTAPEPDAVLHAQTFYDMRVVHGSRELVESVHRSAVASAKGSGRLHAQLAALAVRREPPLGVFRGLVVRRGGDYANTLDLKKGGIAAVVQIARLYALVAGVTAVGTGQRLSAAAAAGVLSQQGARDLTDAFGVLTGLALRHQARQLRLGEPADYAVSPDSLGRIERENLRDAFGIIKSIQSSLATAYPVRST</sequence>
<dbReference type="InterPro" id="IPR018821">
    <property type="entry name" value="DUF294_put_nucleoTrafse_sb-bd"/>
</dbReference>
<dbReference type="Proteomes" id="UP000247696">
    <property type="component" value="Chromosome"/>
</dbReference>
<dbReference type="Gene3D" id="3.10.580.10">
    <property type="entry name" value="CBS-domain"/>
    <property type="match status" value="1"/>
</dbReference>
<feature type="domain" description="Cyclic nucleotide-binding" evidence="4">
    <location>
        <begin position="17"/>
        <end position="87"/>
    </location>
</feature>
<feature type="domain" description="CBS" evidence="5">
    <location>
        <begin position="261"/>
        <end position="320"/>
    </location>
</feature>
<feature type="compositionally biased region" description="Gly residues" evidence="3">
    <location>
        <begin position="94"/>
        <end position="108"/>
    </location>
</feature>
<dbReference type="OrthoDB" id="9789996at2"/>
<reference evidence="7" key="1">
    <citation type="submission" date="2017-11" db="EMBL/GenBank/DDBJ databases">
        <title>Otitis media/interna in a cat caused by the recently described species Corynebacterium provencense.</title>
        <authorList>
            <person name="Kittl S."/>
            <person name="Brodard I."/>
            <person name="Rychener L."/>
            <person name="Jores J."/>
            <person name="Roosje P."/>
            <person name="Gobeli Brawand S."/>
        </authorList>
    </citation>
    <scope>NUCLEOTIDE SEQUENCE [LARGE SCALE GENOMIC DNA]</scope>
    <source>
        <strain evidence="7">17KM38</strain>
    </source>
</reference>
<evidence type="ECO:0000259" key="5">
    <source>
        <dbReference type="PROSITE" id="PS51371"/>
    </source>
</evidence>
<evidence type="ECO:0000256" key="3">
    <source>
        <dbReference type="SAM" id="MobiDB-lite"/>
    </source>
</evidence>
<dbReference type="InterPro" id="IPR014710">
    <property type="entry name" value="RmlC-like_jellyroll"/>
</dbReference>
<dbReference type="PANTHER" id="PTHR48108:SF31">
    <property type="entry name" value="CBS DOMAIN AND CYCLIC NUCLEOTIDE-REGULATED NUCLEOTIDYLTRANSFERASE"/>
    <property type="match status" value="1"/>
</dbReference>
<dbReference type="STRING" id="1737425.GCA_900049755_00191"/>
<dbReference type="AlphaFoldDB" id="A0A2Z3YRX0"/>
<keyword evidence="6" id="KW-0560">Oxidoreductase</keyword>
<dbReference type="PROSITE" id="PS50042">
    <property type="entry name" value="CNMP_BINDING_3"/>
    <property type="match status" value="1"/>
</dbReference>
<dbReference type="InterPro" id="IPR005105">
    <property type="entry name" value="GlnD_Uridyltrans_N"/>
</dbReference>
<dbReference type="InterPro" id="IPR000595">
    <property type="entry name" value="cNMP-bd_dom"/>
</dbReference>
<organism evidence="6 7">
    <name type="scientific">Corynebacterium provencense</name>
    <dbReference type="NCBI Taxonomy" id="1737425"/>
    <lineage>
        <taxon>Bacteria</taxon>
        <taxon>Bacillati</taxon>
        <taxon>Actinomycetota</taxon>
        <taxon>Actinomycetes</taxon>
        <taxon>Mycobacteriales</taxon>
        <taxon>Corynebacteriaceae</taxon>
        <taxon>Corynebacterium</taxon>
    </lineage>
</organism>
<evidence type="ECO:0000256" key="2">
    <source>
        <dbReference type="PROSITE-ProRule" id="PRU00703"/>
    </source>
</evidence>
<dbReference type="KEGG" id="cpre:Csp1_10950"/>
<dbReference type="InterPro" id="IPR051462">
    <property type="entry name" value="CBS_domain-containing"/>
</dbReference>
<dbReference type="SMART" id="SM00116">
    <property type="entry name" value="CBS"/>
    <property type="match status" value="2"/>
</dbReference>
<gene>
    <name evidence="6" type="primary">guaB_2</name>
    <name evidence="6" type="ORF">Csp1_10950</name>
</gene>
<dbReference type="Gene3D" id="2.60.120.10">
    <property type="entry name" value="Jelly Rolls"/>
    <property type="match status" value="1"/>
</dbReference>
<dbReference type="CDD" id="cd05401">
    <property type="entry name" value="NT_GlnE_GlnD_like"/>
    <property type="match status" value="1"/>
</dbReference>
<keyword evidence="7" id="KW-1185">Reference proteome</keyword>